<evidence type="ECO:0000313" key="1">
    <source>
        <dbReference type="EMBL" id="QZE13049.1"/>
    </source>
</evidence>
<sequence length="1060" mass="120771">MITHWKAKLAVLMLFSISTSFAKSKQHDWENQHVIGINKEPAHTSLVPYVNLDEALVGEELNSSLVKTLNGVWKFHWVKAPQDRPVDFYKKSFDVSHWDDIEVPSNWQMKGYGVPIYTNVTYPMAKDAPNIMTPTPASWTKTKYPNPVGSYRRIFTVPSNWDGKEIFLHFKGVKSAMYVWVNGQKVGYSQGSMTPAEFNITKYLEKGDNEIAVEVYRWSDGSYLEDQDFWRFSGIYRDVVLFARPKTYLRDFFFKTTLSDSYQEANIDLDLKFRGRGGVIAYDAYLLTPSGEKVALKSGKVSSGSTKKDKIVHISKKIENPLLWSAEIPNLYTLIIDQKDTKGDRIEVVKHMVGFRDIKIKDQQFWVNGKSVLLKGVNRHEHDPIDGRAVSKESMIRDIVLMKQHNINTVRTCHYPDHPYWYELCDQYGLYVVDEANVESHGYGYGKESLGHDPSWEKAHVDREVSMVERDKNHPSIVMWSLGNEAGPGRNFVAGKNAILALDTSRPIHYERMNKIADVESTMYPSVEDLIKEGKENNSQPFFICEYAHAMGNAIGNLKEYWDAIETYPRLVGGCIWDWVDQGIRKEVPGKPGEYFYAYGGDFGDKPNLNNFCANGVIPSDRSISAKLEEVKQIYQYVGFTLDGSKKVTIKNKYQFINLSQYRVKWEYLKNGVCVSSGYKEMPSIAPGESSSVAVPYEATELDSSADYYLNISLITKESNLWSEVDHVVAHQQLLLQDRSSFDFVKRHDALGAVNVEDGKKQLTLLGKTFEVSFDKKYGVLTHLKYGQEQLIDMDMSKAAKQKNGAIRTANHFKAVVPQLFRAPVDNDFHFGNGVIKNWREAGLNDLSFKCNSFKFKPLDNGAVQVKMTIETIAKKGYTLETKMTYVVYPSGAIELTSDFAPDKFGASLPRLGLEFELEPQFNAVEWYGRGPWESYRDRKQSAFMGVYNKMVDNLEEKYIKPQDSGNRSDVRWVAFVDRAGKGMKVSSDKKFNFDASRNTPSEIYDANHPYELTPYAETVVNIDVEHQGLGGASCGPPPMKQYRMNDKQKQLYLVIEPIL</sequence>
<evidence type="ECO:0000313" key="2">
    <source>
        <dbReference type="Proteomes" id="UP000826212"/>
    </source>
</evidence>
<dbReference type="EMBL" id="CP081303">
    <property type="protein sequence ID" value="QZE13049.1"/>
    <property type="molecule type" value="Genomic_DNA"/>
</dbReference>
<protein>
    <submittedName>
        <fullName evidence="1">DUF4981 domain-containing protein</fullName>
    </submittedName>
</protein>
<name>A0AC61NC51_9BACT</name>
<accession>A0AC61NC51</accession>
<reference evidence="1" key="1">
    <citation type="submission" date="2021-08" db="EMBL/GenBank/DDBJ databases">
        <title>Novel anaerobic bacterium isolated from sea squirt in East Sea, Republic of Korea.</title>
        <authorList>
            <person name="Nguyen T.H."/>
            <person name="Li Z."/>
            <person name="Lee Y.-J."/>
            <person name="Ko J."/>
            <person name="Kim S.-G."/>
        </authorList>
    </citation>
    <scope>NUCLEOTIDE SEQUENCE</scope>
    <source>
        <strain evidence="1">KCTC 25031</strain>
    </source>
</reference>
<keyword evidence="2" id="KW-1185">Reference proteome</keyword>
<proteinExistence type="predicted"/>
<organism evidence="1 2">
    <name type="scientific">Halosquirtibacter laminarini</name>
    <dbReference type="NCBI Taxonomy" id="3374600"/>
    <lineage>
        <taxon>Bacteria</taxon>
        <taxon>Pseudomonadati</taxon>
        <taxon>Bacteroidota</taxon>
        <taxon>Bacteroidia</taxon>
        <taxon>Marinilabiliales</taxon>
        <taxon>Prolixibacteraceae</taxon>
        <taxon>Halosquirtibacter</taxon>
    </lineage>
</organism>
<dbReference type="Proteomes" id="UP000826212">
    <property type="component" value="Chromosome"/>
</dbReference>
<gene>
    <name evidence="1" type="ORF">K4L44_10655</name>
</gene>